<dbReference type="HOGENOM" id="CLU_027091_4_1_1"/>
<dbReference type="GO" id="GO:0008168">
    <property type="term" value="F:methyltransferase activity"/>
    <property type="evidence" value="ECO:0007669"/>
    <property type="project" value="InterPro"/>
</dbReference>
<dbReference type="Proteomes" id="UP000016931">
    <property type="component" value="Unassembled WGS sequence"/>
</dbReference>
<dbReference type="PROSITE" id="PS00092">
    <property type="entry name" value="N6_MTASE"/>
    <property type="match status" value="1"/>
</dbReference>
<dbReference type="PANTHER" id="PTHR12829">
    <property type="entry name" value="N6-ADENOSINE-METHYLTRANSFERASE"/>
    <property type="match status" value="1"/>
</dbReference>
<accession>N1QEC7</accession>
<protein>
    <submittedName>
        <fullName evidence="3">MT-A70-domain-containing protein</fullName>
    </submittedName>
</protein>
<dbReference type="OrthoDB" id="61116at2759"/>
<proteinExistence type="inferred from homology"/>
<dbReference type="eggNOG" id="KOG2356">
    <property type="taxonomic scope" value="Eukaryota"/>
</dbReference>
<dbReference type="AlphaFoldDB" id="N1QEC7"/>
<feature type="region of interest" description="Disordered" evidence="2">
    <location>
        <begin position="150"/>
        <end position="177"/>
    </location>
</feature>
<sequence length="467" mass="51828">MYGAGCVVEVGVQGDRVGDIEIRVLVFECGIALHNMLSWESGGSLPTCRSAESVLWQSEDKTTVLIDIPGSVAVAQGTADEPCAHVLQSSVPLQKPFSIPAPKLVKAEGNLSNKSEDENYRVLLKAALGTVESRCNGQWCLPRPFIFEGDQDREEQGEPSSRKRKSTDIDQSLSRDPLPPTLLEVAVKGTRIPLEYNVEPRSNRLEQDYEFDYEPGSNLWTYTTVPAILTITSHVLDTATSLQYRFRLPANSVAYLSDCSQPRSFHELVNERQQKFDFILLDPPWPSRSVKRTHQTPGTSYSTTKLIDLDTMLCGLNLRSLLTGPGYVAIWITNKPAVRALVLGSGGLFEKWGISLAEEWIWLKTTAAGEPSSPLGDTWNGKKPYEILLVGKSGQSGVTNLKRRVIVGVPDLHSRKPCLKELVGDLIGTEAPVLEIFARHLVSGWWSWGNECLKFNWEGYWQQADEA</sequence>
<dbReference type="GO" id="GO:0003676">
    <property type="term" value="F:nucleic acid binding"/>
    <property type="evidence" value="ECO:0007669"/>
    <property type="project" value="InterPro"/>
</dbReference>
<dbReference type="PANTHER" id="PTHR12829:SF4">
    <property type="entry name" value="N(6)-ADENINE-SPECIFIC METHYLTRANSFERASE METTL4"/>
    <property type="match status" value="1"/>
</dbReference>
<dbReference type="InterPro" id="IPR029063">
    <property type="entry name" value="SAM-dependent_MTases_sf"/>
</dbReference>
<dbReference type="RefSeq" id="XP_016757423.1">
    <property type="nucleotide sequence ID" value="XM_016908198.1"/>
</dbReference>
<dbReference type="OMA" id="PLEYNVE"/>
<gene>
    <name evidence="3" type="ORF">SEPMUDRAFT_166039</name>
</gene>
<dbReference type="GO" id="GO:0005634">
    <property type="term" value="C:nucleus"/>
    <property type="evidence" value="ECO:0007669"/>
    <property type="project" value="TreeGrafter"/>
</dbReference>
<keyword evidence="4" id="KW-1185">Reference proteome</keyword>
<dbReference type="STRING" id="692275.N1QEC7"/>
<comment type="similarity">
    <text evidence="1">Belongs to the MT-A70-like family.</text>
</comment>
<dbReference type="EMBL" id="KB456269">
    <property type="protein sequence ID" value="EMF09302.1"/>
    <property type="molecule type" value="Genomic_DNA"/>
</dbReference>
<dbReference type="GeneID" id="27905335"/>
<evidence type="ECO:0000313" key="3">
    <source>
        <dbReference type="EMBL" id="EMF09302.1"/>
    </source>
</evidence>
<dbReference type="InterPro" id="IPR002052">
    <property type="entry name" value="DNA_methylase_N6_adenine_CS"/>
</dbReference>
<name>N1QEC7_SPHMS</name>
<dbReference type="SUPFAM" id="SSF53335">
    <property type="entry name" value="S-adenosyl-L-methionine-dependent methyltransferases"/>
    <property type="match status" value="1"/>
</dbReference>
<evidence type="ECO:0000313" key="4">
    <source>
        <dbReference type="Proteomes" id="UP000016931"/>
    </source>
</evidence>
<dbReference type="GO" id="GO:0032259">
    <property type="term" value="P:methylation"/>
    <property type="evidence" value="ECO:0007669"/>
    <property type="project" value="InterPro"/>
</dbReference>
<evidence type="ECO:0000256" key="2">
    <source>
        <dbReference type="SAM" id="MobiDB-lite"/>
    </source>
</evidence>
<organism evidence="3 4">
    <name type="scientific">Sphaerulina musiva (strain SO2202)</name>
    <name type="common">Poplar stem canker fungus</name>
    <name type="synonym">Septoria musiva</name>
    <dbReference type="NCBI Taxonomy" id="692275"/>
    <lineage>
        <taxon>Eukaryota</taxon>
        <taxon>Fungi</taxon>
        <taxon>Dikarya</taxon>
        <taxon>Ascomycota</taxon>
        <taxon>Pezizomycotina</taxon>
        <taxon>Dothideomycetes</taxon>
        <taxon>Dothideomycetidae</taxon>
        <taxon>Mycosphaerellales</taxon>
        <taxon>Mycosphaerellaceae</taxon>
        <taxon>Sphaerulina</taxon>
    </lineage>
</organism>
<dbReference type="Pfam" id="PF05063">
    <property type="entry name" value="MT-A70"/>
    <property type="match status" value="1"/>
</dbReference>
<reference evidence="3 4" key="1">
    <citation type="journal article" date="2012" name="PLoS Pathog.">
        <title>Diverse lifestyles and strategies of plant pathogenesis encoded in the genomes of eighteen Dothideomycetes fungi.</title>
        <authorList>
            <person name="Ohm R.A."/>
            <person name="Feau N."/>
            <person name="Henrissat B."/>
            <person name="Schoch C.L."/>
            <person name="Horwitz B.A."/>
            <person name="Barry K.W."/>
            <person name="Condon B.J."/>
            <person name="Copeland A.C."/>
            <person name="Dhillon B."/>
            <person name="Glaser F."/>
            <person name="Hesse C.N."/>
            <person name="Kosti I."/>
            <person name="LaButti K."/>
            <person name="Lindquist E.A."/>
            <person name="Lucas S."/>
            <person name="Salamov A.A."/>
            <person name="Bradshaw R.E."/>
            <person name="Ciuffetti L."/>
            <person name="Hamelin R.C."/>
            <person name="Kema G.H.J."/>
            <person name="Lawrence C."/>
            <person name="Scott J.A."/>
            <person name="Spatafora J.W."/>
            <person name="Turgeon B.G."/>
            <person name="de Wit P.J.G.M."/>
            <person name="Zhong S."/>
            <person name="Goodwin S.B."/>
            <person name="Grigoriev I.V."/>
        </authorList>
    </citation>
    <scope>NUCLEOTIDE SEQUENCE [LARGE SCALE GENOMIC DNA]</scope>
    <source>
        <strain evidence="3 4">SO2202</strain>
    </source>
</reference>
<evidence type="ECO:0000256" key="1">
    <source>
        <dbReference type="PROSITE-ProRule" id="PRU00489"/>
    </source>
</evidence>
<dbReference type="PROSITE" id="PS51143">
    <property type="entry name" value="MT_A70"/>
    <property type="match status" value="1"/>
</dbReference>
<dbReference type="InterPro" id="IPR007757">
    <property type="entry name" value="MT-A70-like"/>
</dbReference>